<sequence length="226" mass="25870">MNDHILLVEDDPKLAEFIATELHLEGYQVTIASNGMDGLKIARDSLPDLLILDWMLPVISGLDLCLRLRKTGMEAPIIILTAKDEIPDRVTGLNAGADDYVTKPFSMEELLARVKARLRRTHAQDLNIFTFEDLTLNCLAREVYRDSQLIELTAKEFDLLEFILRHPRQVLTREQILETVWGYDFMGDSNIIEVYIRALRVKLESANPKRLIQTVRGVGYVLRDYA</sequence>
<dbReference type="InterPro" id="IPR001867">
    <property type="entry name" value="OmpR/PhoB-type_DNA-bd"/>
</dbReference>
<dbReference type="SMART" id="SM00448">
    <property type="entry name" value="REC"/>
    <property type="match status" value="1"/>
</dbReference>
<dbReference type="InterPro" id="IPR036388">
    <property type="entry name" value="WH-like_DNA-bd_sf"/>
</dbReference>
<organism evidence="10 11">
    <name type="scientific">Microcystis aeruginosa Ma_MB_S_20031200_S102</name>
    <dbReference type="NCBI Taxonomy" id="2486254"/>
    <lineage>
        <taxon>Bacteria</taxon>
        <taxon>Bacillati</taxon>
        <taxon>Cyanobacteriota</taxon>
        <taxon>Cyanophyceae</taxon>
        <taxon>Oscillatoriophycideae</taxon>
        <taxon>Chroococcales</taxon>
        <taxon>Microcystaceae</taxon>
        <taxon>Microcystis</taxon>
    </lineage>
</organism>
<dbReference type="Gene3D" id="3.40.50.2300">
    <property type="match status" value="1"/>
</dbReference>
<dbReference type="EMBL" id="SFBI01000086">
    <property type="protein sequence ID" value="TRU37864.1"/>
    <property type="molecule type" value="Genomic_DNA"/>
</dbReference>
<dbReference type="PROSITE" id="PS50110">
    <property type="entry name" value="RESPONSE_REGULATORY"/>
    <property type="match status" value="1"/>
</dbReference>
<dbReference type="Gene3D" id="6.10.250.690">
    <property type="match status" value="1"/>
</dbReference>
<dbReference type="SUPFAM" id="SSF52172">
    <property type="entry name" value="CheY-like"/>
    <property type="match status" value="1"/>
</dbReference>
<feature type="DNA-binding region" description="OmpR/PhoB-type" evidence="7">
    <location>
        <begin position="126"/>
        <end position="224"/>
    </location>
</feature>
<accession>A0A552ETS9</accession>
<keyword evidence="3" id="KW-0805">Transcription regulation</keyword>
<dbReference type="GO" id="GO:0032993">
    <property type="term" value="C:protein-DNA complex"/>
    <property type="evidence" value="ECO:0007669"/>
    <property type="project" value="TreeGrafter"/>
</dbReference>
<dbReference type="CDD" id="cd00383">
    <property type="entry name" value="trans_reg_C"/>
    <property type="match status" value="1"/>
</dbReference>
<dbReference type="GO" id="GO:0005829">
    <property type="term" value="C:cytosol"/>
    <property type="evidence" value="ECO:0007669"/>
    <property type="project" value="TreeGrafter"/>
</dbReference>
<keyword evidence="2" id="KW-0902">Two-component regulatory system</keyword>
<dbReference type="Proteomes" id="UP000317708">
    <property type="component" value="Unassembled WGS sequence"/>
</dbReference>
<evidence type="ECO:0000256" key="2">
    <source>
        <dbReference type="ARBA" id="ARBA00023012"/>
    </source>
</evidence>
<comment type="caution">
    <text evidence="10">The sequence shown here is derived from an EMBL/GenBank/DDBJ whole genome shotgun (WGS) entry which is preliminary data.</text>
</comment>
<dbReference type="Pfam" id="PF00072">
    <property type="entry name" value="Response_reg"/>
    <property type="match status" value="1"/>
</dbReference>
<keyword evidence="4 7" id="KW-0238">DNA-binding</keyword>
<proteinExistence type="predicted"/>
<name>A0A552ETS9_MICAE</name>
<evidence type="ECO:0000259" key="8">
    <source>
        <dbReference type="PROSITE" id="PS50110"/>
    </source>
</evidence>
<evidence type="ECO:0000256" key="4">
    <source>
        <dbReference type="ARBA" id="ARBA00023125"/>
    </source>
</evidence>
<protein>
    <submittedName>
        <fullName evidence="10">Response regulator transcription factor</fullName>
    </submittedName>
</protein>
<dbReference type="SMART" id="SM00862">
    <property type="entry name" value="Trans_reg_C"/>
    <property type="match status" value="1"/>
</dbReference>
<dbReference type="InterPro" id="IPR039420">
    <property type="entry name" value="WalR-like"/>
</dbReference>
<dbReference type="PANTHER" id="PTHR48111:SF22">
    <property type="entry name" value="REGULATOR OF RPOS"/>
    <property type="match status" value="1"/>
</dbReference>
<dbReference type="GO" id="GO:0006355">
    <property type="term" value="P:regulation of DNA-templated transcription"/>
    <property type="evidence" value="ECO:0007669"/>
    <property type="project" value="InterPro"/>
</dbReference>
<dbReference type="FunFam" id="3.40.50.2300:FF:000001">
    <property type="entry name" value="DNA-binding response regulator PhoB"/>
    <property type="match status" value="1"/>
</dbReference>
<feature type="modified residue" description="4-aspartylphosphate" evidence="6">
    <location>
        <position position="53"/>
    </location>
</feature>
<evidence type="ECO:0000256" key="5">
    <source>
        <dbReference type="ARBA" id="ARBA00023163"/>
    </source>
</evidence>
<dbReference type="GO" id="GO:0000976">
    <property type="term" value="F:transcription cis-regulatory region binding"/>
    <property type="evidence" value="ECO:0007669"/>
    <property type="project" value="TreeGrafter"/>
</dbReference>
<evidence type="ECO:0000256" key="3">
    <source>
        <dbReference type="ARBA" id="ARBA00023015"/>
    </source>
</evidence>
<evidence type="ECO:0000259" key="9">
    <source>
        <dbReference type="PROSITE" id="PS51755"/>
    </source>
</evidence>
<dbReference type="PROSITE" id="PS51755">
    <property type="entry name" value="OMPR_PHOB"/>
    <property type="match status" value="1"/>
</dbReference>
<dbReference type="PANTHER" id="PTHR48111">
    <property type="entry name" value="REGULATOR OF RPOS"/>
    <property type="match status" value="1"/>
</dbReference>
<feature type="domain" description="OmpR/PhoB-type" evidence="9">
    <location>
        <begin position="126"/>
        <end position="224"/>
    </location>
</feature>
<keyword evidence="1 6" id="KW-0597">Phosphoprotein</keyword>
<evidence type="ECO:0000313" key="10">
    <source>
        <dbReference type="EMBL" id="TRU37864.1"/>
    </source>
</evidence>
<gene>
    <name evidence="10" type="ORF">EWV92_09415</name>
</gene>
<dbReference type="AlphaFoldDB" id="A0A552ETS9"/>
<dbReference type="CDD" id="cd17574">
    <property type="entry name" value="REC_OmpR"/>
    <property type="match status" value="1"/>
</dbReference>
<dbReference type="InterPro" id="IPR001789">
    <property type="entry name" value="Sig_transdc_resp-reg_receiver"/>
</dbReference>
<reference evidence="10 11" key="1">
    <citation type="submission" date="2019-01" db="EMBL/GenBank/DDBJ databases">
        <title>Coherence of Microcystis species and biogeography revealed through population genomics.</title>
        <authorList>
            <person name="Perez-Carrascal O.M."/>
            <person name="Terrat Y."/>
            <person name="Giani A."/>
            <person name="Fortin N."/>
            <person name="Tromas N."/>
            <person name="Shapiro B.J."/>
        </authorList>
    </citation>
    <scope>NUCLEOTIDE SEQUENCE [LARGE SCALE GENOMIC DNA]</scope>
    <source>
        <strain evidence="10">Ma_MB_S_20031200_S102</strain>
    </source>
</reference>
<dbReference type="Pfam" id="PF00486">
    <property type="entry name" value="Trans_reg_C"/>
    <property type="match status" value="1"/>
</dbReference>
<evidence type="ECO:0000313" key="11">
    <source>
        <dbReference type="Proteomes" id="UP000317708"/>
    </source>
</evidence>
<evidence type="ECO:0000256" key="7">
    <source>
        <dbReference type="PROSITE-ProRule" id="PRU01091"/>
    </source>
</evidence>
<dbReference type="FunFam" id="1.10.10.10:FF:000005">
    <property type="entry name" value="Two-component system response regulator"/>
    <property type="match status" value="1"/>
</dbReference>
<feature type="domain" description="Response regulatory" evidence="8">
    <location>
        <begin position="4"/>
        <end position="118"/>
    </location>
</feature>
<dbReference type="GO" id="GO:0000156">
    <property type="term" value="F:phosphorelay response regulator activity"/>
    <property type="evidence" value="ECO:0007669"/>
    <property type="project" value="TreeGrafter"/>
</dbReference>
<evidence type="ECO:0000256" key="6">
    <source>
        <dbReference type="PROSITE-ProRule" id="PRU00169"/>
    </source>
</evidence>
<dbReference type="InterPro" id="IPR011006">
    <property type="entry name" value="CheY-like_superfamily"/>
</dbReference>
<evidence type="ECO:0000256" key="1">
    <source>
        <dbReference type="ARBA" id="ARBA00022553"/>
    </source>
</evidence>
<keyword evidence="5" id="KW-0804">Transcription</keyword>
<dbReference type="Gene3D" id="1.10.10.10">
    <property type="entry name" value="Winged helix-like DNA-binding domain superfamily/Winged helix DNA-binding domain"/>
    <property type="match status" value="1"/>
</dbReference>